<name>M0CFE5_9EURY</name>
<comment type="caution">
    <text evidence="1">The sequence shown here is derived from an EMBL/GenBank/DDBJ whole genome shotgun (WGS) entry which is preliminary data.</text>
</comment>
<gene>
    <name evidence="1" type="ORF">C475_18978</name>
</gene>
<organism evidence="1 2">
    <name type="scientific">Halosimplex carlsbadense 2-9-1</name>
    <dbReference type="NCBI Taxonomy" id="797114"/>
    <lineage>
        <taxon>Archaea</taxon>
        <taxon>Methanobacteriati</taxon>
        <taxon>Methanobacteriota</taxon>
        <taxon>Stenosarchaea group</taxon>
        <taxon>Halobacteria</taxon>
        <taxon>Halobacteriales</taxon>
        <taxon>Haloarculaceae</taxon>
        <taxon>Halosimplex</taxon>
    </lineage>
</organism>
<dbReference type="PATRIC" id="fig|797114.5.peg.3850"/>
<dbReference type="EMBL" id="AOIU01000043">
    <property type="protein sequence ID" value="ELZ21072.1"/>
    <property type="molecule type" value="Genomic_DNA"/>
</dbReference>
<evidence type="ECO:0000313" key="2">
    <source>
        <dbReference type="Proteomes" id="UP000011626"/>
    </source>
</evidence>
<keyword evidence="2" id="KW-1185">Reference proteome</keyword>
<dbReference type="AlphaFoldDB" id="M0CFE5"/>
<proteinExistence type="predicted"/>
<dbReference type="eggNOG" id="ENOG502N5RE">
    <property type="taxonomic scope" value="Archaea"/>
</dbReference>
<evidence type="ECO:0000313" key="1">
    <source>
        <dbReference type="EMBL" id="ELZ21072.1"/>
    </source>
</evidence>
<protein>
    <submittedName>
        <fullName evidence="1">Uncharacterized protein</fullName>
    </submittedName>
</protein>
<dbReference type="Proteomes" id="UP000011626">
    <property type="component" value="Unassembled WGS sequence"/>
</dbReference>
<sequence>MAFGDLNETPVDAGWIHPYQRGQASIQTQNCELTQAFDTQAFLVDVDELDPILDADPDTDMGDIVFNPMRYGRRRESLDDPMEPYWEEDVTREVNGIPVSRFIMNFEYEAPLIDTGFIEYHNLVETDKRQFKELESDDLAVQFNADVWRAKHGLTADPTEHSVRELRVRASFLKEYLEERGMALVLSYLQRRTVEPSDAVAIDESVEVPVSDGTSKREFHPERMPGLGHSCWFYWTCPILPDDIPQSREAQLAEQREHLPFRTQNGHSVTKEGVDDGSAFREIGISRPPAGPEDHDYIHFDPAVLERYRNDPRGGVEEWSEQGLTVDWLDRWIVRLYRSDNEQLVLLVDDLTSIGDTELSHWHQHNVTPVGEVPKEMVQNYVYAEPVDTFAPAQAVLNGMREADSLFESLRSESLFRDIPLDRNAEDLLTPVREDRDEFLQITQDLDNILVERVNQSAIESITGQSAGGTKNAFFDLYEFLADTDRAAELMTPINAVHYFRNEESHDRVQPGWTEALEELDMADNPDILELYRYTLQEVADSLDELESLLQENQTQLE</sequence>
<accession>M0CFE5</accession>
<reference evidence="1 2" key="1">
    <citation type="journal article" date="2014" name="PLoS Genet.">
        <title>Phylogenetically driven sequencing of extremely halophilic archaea reveals strategies for static and dynamic osmo-response.</title>
        <authorList>
            <person name="Becker E.A."/>
            <person name="Seitzer P.M."/>
            <person name="Tritt A."/>
            <person name="Larsen D."/>
            <person name="Krusor M."/>
            <person name="Yao A.I."/>
            <person name="Wu D."/>
            <person name="Madern D."/>
            <person name="Eisen J.A."/>
            <person name="Darling A.E."/>
            <person name="Facciotti M.T."/>
        </authorList>
    </citation>
    <scope>NUCLEOTIDE SEQUENCE [LARGE SCALE GENOMIC DNA]</scope>
    <source>
        <strain evidence="1 2">2-9-1</strain>
    </source>
</reference>